<feature type="compositionally biased region" description="Low complexity" evidence="1">
    <location>
        <begin position="59"/>
        <end position="70"/>
    </location>
</feature>
<evidence type="ECO:0000256" key="1">
    <source>
        <dbReference type="SAM" id="MobiDB-lite"/>
    </source>
</evidence>
<feature type="compositionally biased region" description="Polar residues" evidence="1">
    <location>
        <begin position="28"/>
        <end position="39"/>
    </location>
</feature>
<dbReference type="Gramene" id="OIW04478">
    <property type="protein sequence ID" value="OIW04478"/>
    <property type="gene ID" value="TanjilG_01651"/>
</dbReference>
<accession>A0A1J7GVH8</accession>
<dbReference type="Proteomes" id="UP000188354">
    <property type="component" value="Chromosome LG09"/>
</dbReference>
<organism evidence="2 3">
    <name type="scientific">Lupinus angustifolius</name>
    <name type="common">Narrow-leaved blue lupine</name>
    <dbReference type="NCBI Taxonomy" id="3871"/>
    <lineage>
        <taxon>Eukaryota</taxon>
        <taxon>Viridiplantae</taxon>
        <taxon>Streptophyta</taxon>
        <taxon>Embryophyta</taxon>
        <taxon>Tracheophyta</taxon>
        <taxon>Spermatophyta</taxon>
        <taxon>Magnoliopsida</taxon>
        <taxon>eudicotyledons</taxon>
        <taxon>Gunneridae</taxon>
        <taxon>Pentapetalae</taxon>
        <taxon>rosids</taxon>
        <taxon>fabids</taxon>
        <taxon>Fabales</taxon>
        <taxon>Fabaceae</taxon>
        <taxon>Papilionoideae</taxon>
        <taxon>50 kb inversion clade</taxon>
        <taxon>genistoids sensu lato</taxon>
        <taxon>core genistoids</taxon>
        <taxon>Genisteae</taxon>
        <taxon>Lupinus</taxon>
    </lineage>
</organism>
<feature type="compositionally biased region" description="Polar residues" evidence="1">
    <location>
        <begin position="469"/>
        <end position="478"/>
    </location>
</feature>
<feature type="compositionally biased region" description="Polar residues" evidence="1">
    <location>
        <begin position="385"/>
        <end position="404"/>
    </location>
</feature>
<dbReference type="KEGG" id="lang:109356639"/>
<gene>
    <name evidence="2" type="ORF">TanjilG_01651</name>
</gene>
<name>A0A1J7GVH8_LUPAN</name>
<dbReference type="AlphaFoldDB" id="A0A1J7GVH8"/>
<evidence type="ECO:0008006" key="4">
    <source>
        <dbReference type="Google" id="ProtNLM"/>
    </source>
</evidence>
<dbReference type="OrthoDB" id="848545at2759"/>
<dbReference type="EMBL" id="CM007369">
    <property type="protein sequence ID" value="OIW04478.1"/>
    <property type="molecule type" value="Genomic_DNA"/>
</dbReference>
<evidence type="ECO:0000313" key="3">
    <source>
        <dbReference type="Proteomes" id="UP000188354"/>
    </source>
</evidence>
<keyword evidence="3" id="KW-1185">Reference proteome</keyword>
<dbReference type="PANTHER" id="PTHR34112">
    <property type="entry name" value="C-JUN-AMINO-TERMINAL KINASE-INTERACTING PROTEIN"/>
    <property type="match status" value="1"/>
</dbReference>
<evidence type="ECO:0000313" key="2">
    <source>
        <dbReference type="EMBL" id="OIW04478.1"/>
    </source>
</evidence>
<feature type="compositionally biased region" description="Basic and acidic residues" evidence="1">
    <location>
        <begin position="514"/>
        <end position="530"/>
    </location>
</feature>
<feature type="region of interest" description="Disordered" evidence="1">
    <location>
        <begin position="18"/>
        <end position="107"/>
    </location>
</feature>
<proteinExistence type="predicted"/>
<reference evidence="2 3" key="1">
    <citation type="journal article" date="2017" name="Plant Biotechnol. J.">
        <title>A comprehensive draft genome sequence for lupin (Lupinus angustifolius), an emerging health food: insights into plant-microbe interactions and legume evolution.</title>
        <authorList>
            <person name="Hane J.K."/>
            <person name="Ming Y."/>
            <person name="Kamphuis L.G."/>
            <person name="Nelson M.N."/>
            <person name="Garg G."/>
            <person name="Atkins C.A."/>
            <person name="Bayer P.E."/>
            <person name="Bravo A."/>
            <person name="Bringans S."/>
            <person name="Cannon S."/>
            <person name="Edwards D."/>
            <person name="Foley R."/>
            <person name="Gao L.L."/>
            <person name="Harrison M.J."/>
            <person name="Huang W."/>
            <person name="Hurgobin B."/>
            <person name="Li S."/>
            <person name="Liu C.W."/>
            <person name="McGrath A."/>
            <person name="Morahan G."/>
            <person name="Murray J."/>
            <person name="Weller J."/>
            <person name="Jian J."/>
            <person name="Singh K.B."/>
        </authorList>
    </citation>
    <scope>NUCLEOTIDE SEQUENCE [LARGE SCALE GENOMIC DNA]</scope>
    <source>
        <strain evidence="3">cv. Tanjil</strain>
        <tissue evidence="2">Whole plant</tissue>
    </source>
</reference>
<dbReference type="STRING" id="3871.A0A1J7GVH8"/>
<feature type="compositionally biased region" description="Basic and acidic residues" evidence="1">
    <location>
        <begin position="91"/>
        <end position="104"/>
    </location>
</feature>
<dbReference type="PANTHER" id="PTHR34112:SF18">
    <property type="entry name" value="C-JUN-AMINO-TERMINAL KINASE-INTERACTING PROTEIN"/>
    <property type="match status" value="1"/>
</dbReference>
<feature type="region of interest" description="Disordered" evidence="1">
    <location>
        <begin position="469"/>
        <end position="538"/>
    </location>
</feature>
<protein>
    <recommendedName>
        <fullName evidence="4">Mediator of RNA polymerase II transcription subunit 1</fullName>
    </recommendedName>
</protein>
<feature type="compositionally biased region" description="Low complexity" evidence="1">
    <location>
        <begin position="491"/>
        <end position="500"/>
    </location>
</feature>
<sequence length="612" mass="65770">MERSEPALVPEWLRSAGSVAGSGHSAQHFASSYTNTDTSSEAHHTRNRSSKTNTDFDSSHSLFFERSSSLNSRRSTINGTAKHPYSSFNRNHRDKERDREKDRSNFGVHLGRQSSDQLATLFSARKERDMLTHSRSTVSRNQSEILPRRVTVDTKSGGSGNQNYVNGILSGGNTGSSIQKVVFDKDFPSLGVEEKPEIGRVSSPGLGATASQTIPVGSSTLIGGEGWTSALAEVPNIIGSTSTGSLTVQQTVSIAPGSVTSSMTPGLNMAEALAQAPSRARSDPQVLVKTQRLEELAIKQSRQLIPVTPSTPKALVLNSSEKSKPKTAVRNAEMNLVARSVLQQQPCALQHIASQSVRSSNAKVDAPRTTGKFTDLKSVVWENGVSPTSKDISNPTNPSNSKPGNQHAVASAPSRNTNNLKWPAGRNPSSMDLKLGSASDKKHSLSQVKSRNDFFNLIKMKTLTNSSAIIPNSGSLGSSMVEKSGEENREVVSPSESSRSLRNGGEVTSNGNCHAHEEVPRFSDNEDKDSSPSATIYPDEEEAALLRSLGWEENSDEGEEGLTEEEINAFYQECKKLGPATFKLSPGMQPLSKLLESYASAELSSSDPVSEA</sequence>
<dbReference type="OMA" id="WDRDCSD"/>
<feature type="region of interest" description="Disordered" evidence="1">
    <location>
        <begin position="385"/>
        <end position="447"/>
    </location>
</feature>